<dbReference type="Pfam" id="PF04149">
    <property type="entry name" value="DUF397"/>
    <property type="match status" value="1"/>
</dbReference>
<accession>A0ABT4U134</accession>
<evidence type="ECO:0000313" key="3">
    <source>
        <dbReference type="Proteomes" id="UP001527866"/>
    </source>
</evidence>
<dbReference type="EMBL" id="JAQFWQ010000017">
    <property type="protein sequence ID" value="MDA2810654.1"/>
    <property type="molecule type" value="Genomic_DNA"/>
</dbReference>
<evidence type="ECO:0000259" key="1">
    <source>
        <dbReference type="Pfam" id="PF04149"/>
    </source>
</evidence>
<dbReference type="InterPro" id="IPR007278">
    <property type="entry name" value="DUF397"/>
</dbReference>
<protein>
    <submittedName>
        <fullName evidence="2">DUF397 domain-containing protein</fullName>
    </submittedName>
</protein>
<feature type="domain" description="DUF397" evidence="1">
    <location>
        <begin position="6"/>
        <end position="55"/>
    </location>
</feature>
<reference evidence="2 3" key="1">
    <citation type="submission" date="2023-01" db="EMBL/GenBank/DDBJ databases">
        <title>Draft genome sequence of Nocardiopsis sp. RSe5-2 isolated from halophytes.</title>
        <authorList>
            <person name="Duangmal K."/>
            <person name="Chantavorakit T."/>
        </authorList>
    </citation>
    <scope>NUCLEOTIDE SEQUENCE [LARGE SCALE GENOMIC DNA]</scope>
    <source>
        <strain evidence="2 3">RSe5-2</strain>
    </source>
</reference>
<organism evidence="2 3">
    <name type="scientific">Nocardiopsis endophytica</name>
    <dbReference type="NCBI Taxonomy" id="3018445"/>
    <lineage>
        <taxon>Bacteria</taxon>
        <taxon>Bacillati</taxon>
        <taxon>Actinomycetota</taxon>
        <taxon>Actinomycetes</taxon>
        <taxon>Streptosporangiales</taxon>
        <taxon>Nocardiopsidaceae</taxon>
        <taxon>Nocardiopsis</taxon>
    </lineage>
</organism>
<dbReference type="Proteomes" id="UP001527866">
    <property type="component" value="Unassembled WGS sequence"/>
</dbReference>
<keyword evidence="3" id="KW-1185">Reference proteome</keyword>
<gene>
    <name evidence="2" type="ORF">O4J56_08410</name>
</gene>
<comment type="caution">
    <text evidence="2">The sequence shown here is derived from an EMBL/GenBank/DDBJ whole genome shotgun (WGS) entry which is preliminary data.</text>
</comment>
<proteinExistence type="predicted"/>
<dbReference type="RefSeq" id="WP_270684905.1">
    <property type="nucleotide sequence ID" value="NZ_JAQFWQ010000017.1"/>
</dbReference>
<sequence>MSKQPEWRTGSYSGVNGNCVEVARLPAGAALRDSKHPDDAVLGFPSSEWRAFLSSLVEHTP</sequence>
<name>A0ABT4U134_9ACTN</name>
<evidence type="ECO:0000313" key="2">
    <source>
        <dbReference type="EMBL" id="MDA2810654.1"/>
    </source>
</evidence>